<dbReference type="SUPFAM" id="SSF48371">
    <property type="entry name" value="ARM repeat"/>
    <property type="match status" value="1"/>
</dbReference>
<comment type="similarity">
    <text evidence="2">Belongs to the CBF/MAK21 family.</text>
</comment>
<dbReference type="PANTHER" id="PTHR12455">
    <property type="entry name" value="NUCLEOLAR COMPLEX PROTEIN 4"/>
    <property type="match status" value="1"/>
</dbReference>
<keyword evidence="4" id="KW-0472">Membrane</keyword>
<dbReference type="Proteomes" id="UP001165122">
    <property type="component" value="Unassembled WGS sequence"/>
</dbReference>
<keyword evidence="3" id="KW-0812">Transmembrane</keyword>
<organism evidence="6 7">
    <name type="scientific">Triparma laevis f. longispina</name>
    <dbReference type="NCBI Taxonomy" id="1714387"/>
    <lineage>
        <taxon>Eukaryota</taxon>
        <taxon>Sar</taxon>
        <taxon>Stramenopiles</taxon>
        <taxon>Ochrophyta</taxon>
        <taxon>Bolidophyceae</taxon>
        <taxon>Parmales</taxon>
        <taxon>Triparmaceae</taxon>
        <taxon>Triparma</taxon>
    </lineage>
</organism>
<gene>
    <name evidence="6" type="ORF">TrLO_g5513</name>
</gene>
<dbReference type="GO" id="GO:0030692">
    <property type="term" value="C:Noc4p-Nop14p complex"/>
    <property type="evidence" value="ECO:0007669"/>
    <property type="project" value="TreeGrafter"/>
</dbReference>
<evidence type="ECO:0000259" key="5">
    <source>
        <dbReference type="Pfam" id="PF03914"/>
    </source>
</evidence>
<reference evidence="7" key="1">
    <citation type="journal article" date="2023" name="Commun. Biol.">
        <title>Genome analysis of Parmales, the sister group of diatoms, reveals the evolutionary specialization of diatoms from phago-mixotrophs to photoautotrophs.</title>
        <authorList>
            <person name="Ban H."/>
            <person name="Sato S."/>
            <person name="Yoshikawa S."/>
            <person name="Yamada K."/>
            <person name="Nakamura Y."/>
            <person name="Ichinomiya M."/>
            <person name="Sato N."/>
            <person name="Blanc-Mathieu R."/>
            <person name="Endo H."/>
            <person name="Kuwata A."/>
            <person name="Ogata H."/>
        </authorList>
    </citation>
    <scope>NUCLEOTIDE SEQUENCE [LARGE SCALE GENOMIC DNA]</scope>
    <source>
        <strain evidence="7">NIES 3700</strain>
    </source>
</reference>
<protein>
    <recommendedName>
        <fullName evidence="5">CCAAT-binding factor domain-containing protein</fullName>
    </recommendedName>
</protein>
<dbReference type="PANTHER" id="PTHR12455:SF0">
    <property type="entry name" value="NUCLEOLAR COMPLEX PROTEIN 4 HOMOLOG"/>
    <property type="match status" value="1"/>
</dbReference>
<dbReference type="AlphaFoldDB" id="A0A9W7FGQ2"/>
<comment type="subcellular location">
    <subcellularLocation>
        <location evidence="1">Nucleus membrane</location>
        <topology evidence="1">Multi-pass membrane protein</topology>
    </subcellularLocation>
</comment>
<evidence type="ECO:0000256" key="2">
    <source>
        <dbReference type="ARBA" id="ARBA00007797"/>
    </source>
</evidence>
<keyword evidence="7" id="KW-1185">Reference proteome</keyword>
<evidence type="ECO:0000256" key="3">
    <source>
        <dbReference type="ARBA" id="ARBA00022692"/>
    </source>
</evidence>
<dbReference type="GO" id="GO:0042254">
    <property type="term" value="P:ribosome biogenesis"/>
    <property type="evidence" value="ECO:0007669"/>
    <property type="project" value="InterPro"/>
</dbReference>
<dbReference type="GO" id="GO:0031965">
    <property type="term" value="C:nuclear membrane"/>
    <property type="evidence" value="ECO:0007669"/>
    <property type="project" value="UniProtKB-SubCell"/>
</dbReference>
<proteinExistence type="inferred from homology"/>
<accession>A0A9W7FGQ2</accession>
<evidence type="ECO:0000313" key="6">
    <source>
        <dbReference type="EMBL" id="GMI11738.1"/>
    </source>
</evidence>
<keyword evidence="4" id="KW-1133">Transmembrane helix</keyword>
<dbReference type="EMBL" id="BRXW01000166">
    <property type="protein sequence ID" value="GMI11738.1"/>
    <property type="molecule type" value="Genomic_DNA"/>
</dbReference>
<dbReference type="InterPro" id="IPR016024">
    <property type="entry name" value="ARM-type_fold"/>
</dbReference>
<comment type="caution">
    <text evidence="6">The sequence shown here is derived from an EMBL/GenBank/DDBJ whole genome shotgun (WGS) entry which is preliminary data.</text>
</comment>
<dbReference type="Pfam" id="PF03914">
    <property type="entry name" value="CBF"/>
    <property type="match status" value="1"/>
</dbReference>
<name>A0A9W7FGQ2_9STRA</name>
<evidence type="ECO:0000256" key="4">
    <source>
        <dbReference type="ARBA" id="ARBA00022989"/>
    </source>
</evidence>
<dbReference type="InterPro" id="IPR027193">
    <property type="entry name" value="Noc4"/>
</dbReference>
<sequence>MSDLPTLLQQLSSSLPVPPNTDDRSDSAALDAVRLTLKQILSIVLDLTFDESQPDSPLNAVKSTISQQQKLFHEDLLQRIRDGKRYAVKIYLTSLQHSSTLSLCSGAFDKLLKALPDSKSWAVLQRYWCYDDFRAATLRSVSEEVVQPPSSNNNSNFASDILLLIKQSSTDPDPSQLFFKPGVPPTASQSVTSMSKSFLSISACLPPRHYLLFLKQLQLHLPNLNTPIKYAPILERLSLPPLSEHVRVVALQNLFYLTSKHSFSAMNFYSSLIDLSTKTVFSSPSILEIFTPLLKLAMNSTHVGLQIKCDFVKKLLNAAVHSTVEGTGMALGFVENLLKDEAVLQKVEKECGAIKTLEKHWFHGVRKWATAAGRVGEKRKRELTERMERVDYDGDKAVRDVEVEAGQPQGWEF</sequence>
<dbReference type="GO" id="GO:0032040">
    <property type="term" value="C:small-subunit processome"/>
    <property type="evidence" value="ECO:0007669"/>
    <property type="project" value="TreeGrafter"/>
</dbReference>
<feature type="domain" description="CCAAT-binding factor" evidence="5">
    <location>
        <begin position="248"/>
        <end position="396"/>
    </location>
</feature>
<evidence type="ECO:0000313" key="7">
    <source>
        <dbReference type="Proteomes" id="UP001165122"/>
    </source>
</evidence>
<dbReference type="InterPro" id="IPR005612">
    <property type="entry name" value="CCAAT-binding_factor"/>
</dbReference>
<evidence type="ECO:0000256" key="1">
    <source>
        <dbReference type="ARBA" id="ARBA00004232"/>
    </source>
</evidence>
<dbReference type="OrthoDB" id="10347129at2759"/>